<dbReference type="RefSeq" id="WP_187542262.1">
    <property type="nucleotide sequence ID" value="NZ_CP060717.1"/>
</dbReference>
<keyword evidence="2" id="KW-0238">DNA-binding</keyword>
<keyword evidence="6" id="KW-1185">Reference proteome</keyword>
<dbReference type="InterPro" id="IPR012318">
    <property type="entry name" value="HTH_CRP"/>
</dbReference>
<dbReference type="InterPro" id="IPR000595">
    <property type="entry name" value="cNMP-bd_dom"/>
</dbReference>
<dbReference type="Proteomes" id="UP000515955">
    <property type="component" value="Chromosome"/>
</dbReference>
<evidence type="ECO:0000313" key="5">
    <source>
        <dbReference type="EMBL" id="QNN65270.1"/>
    </source>
</evidence>
<dbReference type="InterPro" id="IPR018490">
    <property type="entry name" value="cNMP-bd_dom_sf"/>
</dbReference>
<dbReference type="InterPro" id="IPR036390">
    <property type="entry name" value="WH_DNA-bd_sf"/>
</dbReference>
<dbReference type="SUPFAM" id="SSF51206">
    <property type="entry name" value="cAMP-binding domain-like"/>
    <property type="match status" value="1"/>
</dbReference>
<dbReference type="GO" id="GO:0006355">
    <property type="term" value="P:regulation of DNA-templated transcription"/>
    <property type="evidence" value="ECO:0007669"/>
    <property type="project" value="InterPro"/>
</dbReference>
<keyword evidence="3" id="KW-0804">Transcription</keyword>
<dbReference type="SMART" id="SM00419">
    <property type="entry name" value="HTH_CRP"/>
    <property type="match status" value="1"/>
</dbReference>
<reference evidence="5 6" key="1">
    <citation type="submission" date="2020-08" db="EMBL/GenBank/DDBJ databases">
        <title>Genome sequence of Sphingomonas rhizophila KACC 19189T.</title>
        <authorList>
            <person name="Hyun D.-W."/>
            <person name="Bae J.-W."/>
        </authorList>
    </citation>
    <scope>NUCLEOTIDE SEQUENCE [LARGE SCALE GENOMIC DNA]</scope>
    <source>
        <strain evidence="5 6">KACC 19189</strain>
    </source>
</reference>
<dbReference type="Gene3D" id="2.60.120.10">
    <property type="entry name" value="Jelly Rolls"/>
    <property type="match status" value="1"/>
</dbReference>
<dbReference type="EMBL" id="CP060717">
    <property type="protein sequence ID" value="QNN65270.1"/>
    <property type="molecule type" value="Genomic_DNA"/>
</dbReference>
<accession>A0A7G9SBP5</accession>
<dbReference type="PROSITE" id="PS51063">
    <property type="entry name" value="HTH_CRP_2"/>
    <property type="match status" value="1"/>
</dbReference>
<proteinExistence type="predicted"/>
<evidence type="ECO:0000313" key="6">
    <source>
        <dbReference type="Proteomes" id="UP000515955"/>
    </source>
</evidence>
<dbReference type="SUPFAM" id="SSF46785">
    <property type="entry name" value="Winged helix' DNA-binding domain"/>
    <property type="match status" value="1"/>
</dbReference>
<evidence type="ECO:0000256" key="3">
    <source>
        <dbReference type="ARBA" id="ARBA00023163"/>
    </source>
</evidence>
<dbReference type="AlphaFoldDB" id="A0A7G9SBP5"/>
<dbReference type="CDD" id="cd00038">
    <property type="entry name" value="CAP_ED"/>
    <property type="match status" value="1"/>
</dbReference>
<protein>
    <submittedName>
        <fullName evidence="5">Crp/Fnr family transcriptional regulator</fullName>
    </submittedName>
</protein>
<dbReference type="Gene3D" id="1.10.10.10">
    <property type="entry name" value="Winged helix-like DNA-binding domain superfamily/Winged helix DNA-binding domain"/>
    <property type="match status" value="1"/>
</dbReference>
<evidence type="ECO:0000256" key="1">
    <source>
        <dbReference type="ARBA" id="ARBA00023015"/>
    </source>
</evidence>
<feature type="domain" description="HTH crp-type" evidence="4">
    <location>
        <begin position="129"/>
        <end position="203"/>
    </location>
</feature>
<dbReference type="KEGG" id="srhi:H9L12_01070"/>
<name>A0A7G9SBP5_9SPHN</name>
<evidence type="ECO:0000259" key="4">
    <source>
        <dbReference type="PROSITE" id="PS51063"/>
    </source>
</evidence>
<dbReference type="GO" id="GO:0003677">
    <property type="term" value="F:DNA binding"/>
    <property type="evidence" value="ECO:0007669"/>
    <property type="project" value="UniProtKB-KW"/>
</dbReference>
<keyword evidence="1" id="KW-0805">Transcription regulation</keyword>
<dbReference type="InterPro" id="IPR014710">
    <property type="entry name" value="RmlC-like_jellyroll"/>
</dbReference>
<dbReference type="InterPro" id="IPR036388">
    <property type="entry name" value="WH-like_DNA-bd_sf"/>
</dbReference>
<gene>
    <name evidence="5" type="ORF">H9L12_01070</name>
</gene>
<organism evidence="5 6">
    <name type="scientific">Sphingomonas rhizophila</name>
    <dbReference type="NCBI Taxonomy" id="2071607"/>
    <lineage>
        <taxon>Bacteria</taxon>
        <taxon>Pseudomonadati</taxon>
        <taxon>Pseudomonadota</taxon>
        <taxon>Alphaproteobacteria</taxon>
        <taxon>Sphingomonadales</taxon>
        <taxon>Sphingomonadaceae</taxon>
        <taxon>Sphingomonas</taxon>
    </lineage>
</organism>
<dbReference type="Pfam" id="PF13545">
    <property type="entry name" value="HTH_Crp_2"/>
    <property type="match status" value="1"/>
</dbReference>
<evidence type="ECO:0000256" key="2">
    <source>
        <dbReference type="ARBA" id="ARBA00023125"/>
    </source>
</evidence>
<sequence length="221" mass="24491">MEEREALLAISPASRKWDAKRDLVRPRQRISHATLVAEGILGRFALFADGRRQITALHFPGDMADLHSVPVTISGWGLTALTPAIVYEVPHSDLRMISERYDAIAMAFWRDTVVDSSILAKWVSVMAAMKASERLAHLLCEIGIRRQMAGLGSGTSFVLPFPQVQLADILGLTPIHLNRMIGELRALGLVESLDRGLKVLDHRGLCCLADFEDSYLLLPPR</sequence>